<dbReference type="GO" id="GO:0015087">
    <property type="term" value="F:cobalt ion transmembrane transporter activity"/>
    <property type="evidence" value="ECO:0007669"/>
    <property type="project" value="TreeGrafter"/>
</dbReference>
<comment type="caution">
    <text evidence="15">The sequence shown here is derived from an EMBL/GenBank/DDBJ whole genome shotgun (WGS) entry which is preliminary data.</text>
</comment>
<evidence type="ECO:0000256" key="9">
    <source>
        <dbReference type="ARBA" id="ARBA00022989"/>
    </source>
</evidence>
<comment type="function">
    <text evidence="13">Mediates influx of magnesium ions. Alternates between open and closed states. Activated by low cytoplasmic Mg(2+) levels. Inactive when cytoplasmic Mg(2+) levels are high.</text>
</comment>
<keyword evidence="4" id="KW-1003">Cell membrane</keyword>
<evidence type="ECO:0000256" key="4">
    <source>
        <dbReference type="ARBA" id="ARBA00022475"/>
    </source>
</evidence>
<evidence type="ECO:0000256" key="14">
    <source>
        <dbReference type="SAM" id="Phobius"/>
    </source>
</evidence>
<organism evidence="15 16">
    <name type="scientific">Dokdonella fugitiva</name>
    <dbReference type="NCBI Taxonomy" id="328517"/>
    <lineage>
        <taxon>Bacteria</taxon>
        <taxon>Pseudomonadati</taxon>
        <taxon>Pseudomonadota</taxon>
        <taxon>Gammaproteobacteria</taxon>
        <taxon>Lysobacterales</taxon>
        <taxon>Rhodanobacteraceae</taxon>
        <taxon>Dokdonella</taxon>
    </lineage>
</organism>
<feature type="transmembrane region" description="Helical" evidence="14">
    <location>
        <begin position="254"/>
        <end position="274"/>
    </location>
</feature>
<dbReference type="Pfam" id="PF01544">
    <property type="entry name" value="CorA"/>
    <property type="match status" value="1"/>
</dbReference>
<comment type="catalytic activity">
    <reaction evidence="12">
        <text>Mg(2+)(in) = Mg(2+)(out)</text>
        <dbReference type="Rhea" id="RHEA:29827"/>
        <dbReference type="ChEBI" id="CHEBI:18420"/>
    </reaction>
</comment>
<dbReference type="GO" id="GO:0015095">
    <property type="term" value="F:magnesium ion transmembrane transporter activity"/>
    <property type="evidence" value="ECO:0007669"/>
    <property type="project" value="TreeGrafter"/>
</dbReference>
<evidence type="ECO:0000256" key="1">
    <source>
        <dbReference type="ARBA" id="ARBA00004651"/>
    </source>
</evidence>
<dbReference type="OrthoDB" id="9803416at2"/>
<evidence type="ECO:0000256" key="6">
    <source>
        <dbReference type="ARBA" id="ARBA00022692"/>
    </source>
</evidence>
<dbReference type="RefSeq" id="WP_131997260.1">
    <property type="nucleotide sequence ID" value="NZ_SLWQ01000004.1"/>
</dbReference>
<dbReference type="GO" id="GO:0050897">
    <property type="term" value="F:cobalt ion binding"/>
    <property type="evidence" value="ECO:0007669"/>
    <property type="project" value="TreeGrafter"/>
</dbReference>
<feature type="transmembrane region" description="Helical" evidence="14">
    <location>
        <begin position="286"/>
        <end position="306"/>
    </location>
</feature>
<dbReference type="SUPFAM" id="SSF143865">
    <property type="entry name" value="CorA soluble domain-like"/>
    <property type="match status" value="1"/>
</dbReference>
<evidence type="ECO:0000256" key="13">
    <source>
        <dbReference type="ARBA" id="ARBA00045497"/>
    </source>
</evidence>
<dbReference type="GO" id="GO:0005886">
    <property type="term" value="C:plasma membrane"/>
    <property type="evidence" value="ECO:0007669"/>
    <property type="project" value="UniProtKB-SubCell"/>
</dbReference>
<evidence type="ECO:0000256" key="2">
    <source>
        <dbReference type="ARBA" id="ARBA00009765"/>
    </source>
</evidence>
<keyword evidence="7" id="KW-0862">Zinc</keyword>
<comment type="similarity">
    <text evidence="2">Belongs to the CorA metal ion transporter (MIT) (TC 1.A.35) family.</text>
</comment>
<evidence type="ECO:0000313" key="15">
    <source>
        <dbReference type="EMBL" id="TCO40843.1"/>
    </source>
</evidence>
<dbReference type="InterPro" id="IPR045863">
    <property type="entry name" value="CorA_TM1_TM2"/>
</dbReference>
<name>A0A4R2I8X6_9GAMM</name>
<evidence type="ECO:0000313" key="16">
    <source>
        <dbReference type="Proteomes" id="UP000294862"/>
    </source>
</evidence>
<dbReference type="SUPFAM" id="SSF144083">
    <property type="entry name" value="Magnesium transport protein CorA, transmembrane region"/>
    <property type="match status" value="1"/>
</dbReference>
<proteinExistence type="inferred from homology"/>
<gene>
    <name evidence="15" type="ORF">EV148_104206</name>
</gene>
<keyword evidence="3" id="KW-0813">Transport</keyword>
<evidence type="ECO:0000256" key="11">
    <source>
        <dbReference type="ARBA" id="ARBA00023136"/>
    </source>
</evidence>
<accession>A0A4R2I8X6</accession>
<keyword evidence="5" id="KW-0997">Cell inner membrane</keyword>
<dbReference type="PANTHER" id="PTHR46494:SF3">
    <property type="entry name" value="ZINC TRANSPORT PROTEIN ZNTB"/>
    <property type="match status" value="1"/>
</dbReference>
<dbReference type="GO" id="GO:0000287">
    <property type="term" value="F:magnesium ion binding"/>
    <property type="evidence" value="ECO:0007669"/>
    <property type="project" value="TreeGrafter"/>
</dbReference>
<protein>
    <submittedName>
        <fullName evidence="15">Magnesium transporter</fullName>
    </submittedName>
</protein>
<keyword evidence="11 14" id="KW-0472">Membrane</keyword>
<evidence type="ECO:0000256" key="10">
    <source>
        <dbReference type="ARBA" id="ARBA00023065"/>
    </source>
</evidence>
<dbReference type="InterPro" id="IPR045861">
    <property type="entry name" value="CorA_cytoplasmic_dom"/>
</dbReference>
<evidence type="ECO:0000256" key="5">
    <source>
        <dbReference type="ARBA" id="ARBA00022519"/>
    </source>
</evidence>
<keyword evidence="6 14" id="KW-0812">Transmembrane</keyword>
<evidence type="ECO:0000256" key="12">
    <source>
        <dbReference type="ARBA" id="ARBA00034269"/>
    </source>
</evidence>
<dbReference type="InterPro" id="IPR002523">
    <property type="entry name" value="MgTranspt_CorA/ZnTranspt_ZntB"/>
</dbReference>
<dbReference type="AlphaFoldDB" id="A0A4R2I8X6"/>
<sequence>MLTCHASSAASATTTGVAGTDGCWFDLVGGDAGERTQVEAATGLRLPDREHLGGIELSNRVGIAGDVLRLGIPYFSPDDDVAPSPVGFVLTQRYLVSLRYAPSPAFDLAAERVRAAAAGTSTDAFVTLVQSIVGSAADRMEAVAAEVGTLSTRIFDSGRRNTALLRSTLAEIGRVETRLARLRLSATGLLRLVLALREEAPAWFGKPALAHLHAAQKDLDVLCEFDSQLTDKLQFLLDAVLGFINIDQNDVIKILTVASVVSIPPVILAGIWGMNFDRMPELHAPHAYPLALVAIALSIVLPLLWFKRRNWM</sequence>
<dbReference type="Gene3D" id="1.20.58.340">
    <property type="entry name" value="Magnesium transport protein CorA, transmembrane region"/>
    <property type="match status" value="2"/>
</dbReference>
<keyword evidence="16" id="KW-1185">Reference proteome</keyword>
<evidence type="ECO:0000256" key="3">
    <source>
        <dbReference type="ARBA" id="ARBA00022448"/>
    </source>
</evidence>
<dbReference type="FunFam" id="1.20.58.340:FF:000004">
    <property type="entry name" value="Magnesium transport protein CorA"/>
    <property type="match status" value="1"/>
</dbReference>
<dbReference type="EMBL" id="SLWQ01000004">
    <property type="protein sequence ID" value="TCO40843.1"/>
    <property type="molecule type" value="Genomic_DNA"/>
</dbReference>
<reference evidence="15 16" key="1">
    <citation type="journal article" date="2015" name="Stand. Genomic Sci.">
        <title>Genomic Encyclopedia of Bacterial and Archaeal Type Strains, Phase III: the genomes of soil and plant-associated and newly described type strains.</title>
        <authorList>
            <person name="Whitman W.B."/>
            <person name="Woyke T."/>
            <person name="Klenk H.P."/>
            <person name="Zhou Y."/>
            <person name="Lilburn T.G."/>
            <person name="Beck B.J."/>
            <person name="De Vos P."/>
            <person name="Vandamme P."/>
            <person name="Eisen J.A."/>
            <person name="Garrity G."/>
            <person name="Hugenholtz P."/>
            <person name="Kyrpides N.C."/>
        </authorList>
    </citation>
    <scope>NUCLEOTIDE SEQUENCE [LARGE SCALE GENOMIC DNA]</scope>
    <source>
        <strain evidence="15 16">A3</strain>
    </source>
</reference>
<dbReference type="PANTHER" id="PTHR46494">
    <property type="entry name" value="CORA FAMILY METAL ION TRANSPORTER (EUROFUNG)"/>
    <property type="match status" value="1"/>
</dbReference>
<keyword evidence="8" id="KW-0460">Magnesium</keyword>
<evidence type="ECO:0000256" key="8">
    <source>
        <dbReference type="ARBA" id="ARBA00022842"/>
    </source>
</evidence>
<dbReference type="Proteomes" id="UP000294862">
    <property type="component" value="Unassembled WGS sequence"/>
</dbReference>
<keyword evidence="10" id="KW-0406">Ion transport</keyword>
<evidence type="ECO:0000256" key="7">
    <source>
        <dbReference type="ARBA" id="ARBA00022833"/>
    </source>
</evidence>
<comment type="subcellular location">
    <subcellularLocation>
        <location evidence="1">Cell membrane</location>
        <topology evidence="1">Multi-pass membrane protein</topology>
    </subcellularLocation>
</comment>
<keyword evidence="9 14" id="KW-1133">Transmembrane helix</keyword>